<organism evidence="1 2">
    <name type="scientific">Actinomadura bangladeshensis</name>
    <dbReference type="NCBI Taxonomy" id="453573"/>
    <lineage>
        <taxon>Bacteria</taxon>
        <taxon>Bacillati</taxon>
        <taxon>Actinomycetota</taxon>
        <taxon>Actinomycetes</taxon>
        <taxon>Streptosporangiales</taxon>
        <taxon>Thermomonosporaceae</taxon>
        <taxon>Actinomadura</taxon>
    </lineage>
</organism>
<accession>A0A4R4NYT8</accession>
<dbReference type="AlphaFoldDB" id="A0A4R4NYT8"/>
<proteinExistence type="predicted"/>
<sequence length="163" mass="17803">MGILCDYFRAPDRETATSVVLSGPGLLEAARSRPDIEAVDLKGIDPVVALGKLVTLLAGPSYEEMAMAGRIPVDHIPGPELLTREDGELFIVELDVLVRDTLADATEAVLDDVAFVWANSEEFLLGRETWFEADEVRPAMDDLVSIARRARAADQMLYCVVCP</sequence>
<reference evidence="1 2" key="1">
    <citation type="submission" date="2019-03" db="EMBL/GenBank/DDBJ databases">
        <title>Draft genome sequences of novel Actinobacteria.</title>
        <authorList>
            <person name="Sahin N."/>
            <person name="Ay H."/>
            <person name="Saygin H."/>
        </authorList>
    </citation>
    <scope>NUCLEOTIDE SEQUENCE [LARGE SCALE GENOMIC DNA]</scope>
    <source>
        <strain evidence="1 2">DSM 45347</strain>
    </source>
</reference>
<dbReference type="RefSeq" id="WP_131941199.1">
    <property type="nucleotide sequence ID" value="NZ_BAAAMX010000001.1"/>
</dbReference>
<dbReference type="EMBL" id="SMJW01000101">
    <property type="protein sequence ID" value="TDC13400.1"/>
    <property type="molecule type" value="Genomic_DNA"/>
</dbReference>
<evidence type="ECO:0000313" key="1">
    <source>
        <dbReference type="EMBL" id="TDC13400.1"/>
    </source>
</evidence>
<comment type="caution">
    <text evidence="1">The sequence shown here is derived from an EMBL/GenBank/DDBJ whole genome shotgun (WGS) entry which is preliminary data.</text>
</comment>
<name>A0A4R4NYT8_9ACTN</name>
<keyword evidence="2" id="KW-1185">Reference proteome</keyword>
<dbReference type="Proteomes" id="UP000295431">
    <property type="component" value="Unassembled WGS sequence"/>
</dbReference>
<dbReference type="OrthoDB" id="3537879at2"/>
<evidence type="ECO:0000313" key="2">
    <source>
        <dbReference type="Proteomes" id="UP000295431"/>
    </source>
</evidence>
<gene>
    <name evidence="1" type="ORF">E1284_20305</name>
</gene>
<protein>
    <recommendedName>
        <fullName evidence="3">DUF1877 family protein</fullName>
    </recommendedName>
</protein>
<evidence type="ECO:0008006" key="3">
    <source>
        <dbReference type="Google" id="ProtNLM"/>
    </source>
</evidence>